<feature type="chain" id="PRO_5037939461" evidence="2">
    <location>
        <begin position="30"/>
        <end position="141"/>
    </location>
</feature>
<keyword evidence="4" id="KW-1185">Reference proteome</keyword>
<reference evidence="3" key="1">
    <citation type="submission" date="2021-01" db="EMBL/GenBank/DDBJ databases">
        <title>Whole genome shotgun sequence of Actinoplanes ferrugineus NBRC 15555.</title>
        <authorList>
            <person name="Komaki H."/>
            <person name="Tamura T."/>
        </authorList>
    </citation>
    <scope>NUCLEOTIDE SEQUENCE</scope>
    <source>
        <strain evidence="3">NBRC 15555</strain>
    </source>
</reference>
<accession>A0A919J7L0</accession>
<feature type="compositionally biased region" description="Low complexity" evidence="1">
    <location>
        <begin position="32"/>
        <end position="63"/>
    </location>
</feature>
<organism evidence="3 4">
    <name type="scientific">Paractinoplanes ferrugineus</name>
    <dbReference type="NCBI Taxonomy" id="113564"/>
    <lineage>
        <taxon>Bacteria</taxon>
        <taxon>Bacillati</taxon>
        <taxon>Actinomycetota</taxon>
        <taxon>Actinomycetes</taxon>
        <taxon>Micromonosporales</taxon>
        <taxon>Micromonosporaceae</taxon>
        <taxon>Paractinoplanes</taxon>
    </lineage>
</organism>
<protein>
    <submittedName>
        <fullName evidence="3">Uncharacterized protein</fullName>
    </submittedName>
</protein>
<evidence type="ECO:0000256" key="2">
    <source>
        <dbReference type="SAM" id="SignalP"/>
    </source>
</evidence>
<name>A0A919J7L0_9ACTN</name>
<dbReference type="RefSeq" id="WP_203821151.1">
    <property type="nucleotide sequence ID" value="NZ_BAAABP010000017.1"/>
</dbReference>
<dbReference type="AlphaFoldDB" id="A0A919J7L0"/>
<sequence>MLTRRSAAVLGLIVCLAGCANQTSPSASAAASASAAGPASSSGPAFPSGPASSGPAAASSAPGTTGPETVSGTVEAGVEPGCLLVQDSKGTHLLLFGDAAMRTDTAAAVGKKVTLTGRSEPTMKSTCQQGVPFIVTSVTPA</sequence>
<dbReference type="EMBL" id="BOMM01000057">
    <property type="protein sequence ID" value="GIE14772.1"/>
    <property type="molecule type" value="Genomic_DNA"/>
</dbReference>
<evidence type="ECO:0000313" key="4">
    <source>
        <dbReference type="Proteomes" id="UP000598174"/>
    </source>
</evidence>
<feature type="region of interest" description="Disordered" evidence="1">
    <location>
        <begin position="32"/>
        <end position="74"/>
    </location>
</feature>
<feature type="signal peptide" evidence="2">
    <location>
        <begin position="1"/>
        <end position="29"/>
    </location>
</feature>
<comment type="caution">
    <text evidence="3">The sequence shown here is derived from an EMBL/GenBank/DDBJ whole genome shotgun (WGS) entry which is preliminary data.</text>
</comment>
<proteinExistence type="predicted"/>
<gene>
    <name evidence="3" type="ORF">Afe05nite_66120</name>
</gene>
<evidence type="ECO:0000256" key="1">
    <source>
        <dbReference type="SAM" id="MobiDB-lite"/>
    </source>
</evidence>
<dbReference type="Proteomes" id="UP000598174">
    <property type="component" value="Unassembled WGS sequence"/>
</dbReference>
<keyword evidence="2" id="KW-0732">Signal</keyword>
<evidence type="ECO:0000313" key="3">
    <source>
        <dbReference type="EMBL" id="GIE14772.1"/>
    </source>
</evidence>